<gene>
    <name evidence="1" type="ORF">RH061_13635</name>
</gene>
<accession>A0ABY9VJV2</accession>
<dbReference type="EMBL" id="CP134494">
    <property type="protein sequence ID" value="WNF21241.1"/>
    <property type="molecule type" value="Genomic_DNA"/>
</dbReference>
<sequence>MHDTIEEKTANTIEDNESLGDYTEKCVCKGGQYERNLLNGTFNAEQAHIGYSKRIIQLNSSKKSFGLMLVGSPKMLRKKLEYELLFLCKYTSV</sequence>
<dbReference type="Proteomes" id="UP001303324">
    <property type="component" value="Chromosome"/>
</dbReference>
<reference evidence="1 2" key="1">
    <citation type="submission" date="2023-09" db="EMBL/GenBank/DDBJ databases">
        <title>Microbial mechanism of fulvic acid promoting antimony reduction mineralization in rice fields.</title>
        <authorList>
            <person name="Chen G."/>
            <person name="Lan J."/>
        </authorList>
    </citation>
    <scope>NUCLEOTIDE SEQUENCE [LARGE SCALE GENOMIC DNA]</scope>
    <source>
        <strain evidence="1 2">PS1</strain>
    </source>
</reference>
<evidence type="ECO:0000313" key="2">
    <source>
        <dbReference type="Proteomes" id="UP001303324"/>
    </source>
</evidence>
<evidence type="ECO:0000313" key="1">
    <source>
        <dbReference type="EMBL" id="WNF21241.1"/>
    </source>
</evidence>
<keyword evidence="2" id="KW-1185">Reference proteome</keyword>
<organism evidence="1 2">
    <name type="scientific">Mesobacillus jeotgali</name>
    <dbReference type="NCBI Taxonomy" id="129985"/>
    <lineage>
        <taxon>Bacteria</taxon>
        <taxon>Bacillati</taxon>
        <taxon>Bacillota</taxon>
        <taxon>Bacilli</taxon>
        <taxon>Bacillales</taxon>
        <taxon>Bacillaceae</taxon>
        <taxon>Mesobacillus</taxon>
    </lineage>
</organism>
<dbReference type="RefSeq" id="WP_311070908.1">
    <property type="nucleotide sequence ID" value="NZ_CP134494.1"/>
</dbReference>
<proteinExistence type="predicted"/>
<name>A0ABY9VJV2_9BACI</name>
<protein>
    <submittedName>
        <fullName evidence="1">Uncharacterized protein</fullName>
    </submittedName>
</protein>